<evidence type="ECO:0000313" key="3">
    <source>
        <dbReference type="Proteomes" id="UP000626109"/>
    </source>
</evidence>
<proteinExistence type="predicted"/>
<evidence type="ECO:0000313" key="2">
    <source>
        <dbReference type="EMBL" id="CAE8724591.1"/>
    </source>
</evidence>
<organism evidence="2 3">
    <name type="scientific">Polarella glacialis</name>
    <name type="common">Dinoflagellate</name>
    <dbReference type="NCBI Taxonomy" id="89957"/>
    <lineage>
        <taxon>Eukaryota</taxon>
        <taxon>Sar</taxon>
        <taxon>Alveolata</taxon>
        <taxon>Dinophyceae</taxon>
        <taxon>Suessiales</taxon>
        <taxon>Suessiaceae</taxon>
        <taxon>Polarella</taxon>
    </lineage>
</organism>
<accession>A0A813LA75</accession>
<name>A0A813LA75_POLGL</name>
<dbReference type="EMBL" id="CAJNNW010034920">
    <property type="protein sequence ID" value="CAE8724591.1"/>
    <property type="molecule type" value="Genomic_DNA"/>
</dbReference>
<protein>
    <submittedName>
        <fullName evidence="2">Uncharacterized protein</fullName>
    </submittedName>
</protein>
<comment type="caution">
    <text evidence="2">The sequence shown here is derived from an EMBL/GenBank/DDBJ whole genome shotgun (WGS) entry which is preliminary data.</text>
</comment>
<dbReference type="AlphaFoldDB" id="A0A813LA75"/>
<gene>
    <name evidence="2" type="ORF">PGLA2088_LOCUS43772</name>
</gene>
<evidence type="ECO:0000256" key="1">
    <source>
        <dbReference type="SAM" id="MobiDB-lite"/>
    </source>
</evidence>
<sequence>MSQLMRLMAQCCPLGLALLVFTGLHLFEKHTSMGMEASPLLTSVGTGAAAAATKAQWDTVLFWVMRSTFVGLLLRSKHLLDFIGKVKHDEPLLPVWVIQPPQQQQPFLAQHQQDRGIRKLLVAESPELQQNASGFAVGPAQLDPTSRNFASQTEWPPVGYFPPQSSPTAMGAAAGRSPGFSQAELEKLASN</sequence>
<dbReference type="Proteomes" id="UP000626109">
    <property type="component" value="Unassembled WGS sequence"/>
</dbReference>
<feature type="region of interest" description="Disordered" evidence="1">
    <location>
        <begin position="148"/>
        <end position="191"/>
    </location>
</feature>
<reference evidence="2" key="1">
    <citation type="submission" date="2021-02" db="EMBL/GenBank/DDBJ databases">
        <authorList>
            <person name="Dougan E. K."/>
            <person name="Rhodes N."/>
            <person name="Thang M."/>
            <person name="Chan C."/>
        </authorList>
    </citation>
    <scope>NUCLEOTIDE SEQUENCE</scope>
</reference>